<name>A0ACC0HRK5_9ERIC</name>
<dbReference type="EMBL" id="CM045761">
    <property type="protein sequence ID" value="KAI8014691.1"/>
    <property type="molecule type" value="Genomic_DNA"/>
</dbReference>
<protein>
    <submittedName>
        <fullName evidence="1">Hydroquinone glucosyltransferase</fullName>
    </submittedName>
</protein>
<accession>A0ACC0HRK5</accession>
<reference evidence="1 2" key="1">
    <citation type="journal article" date="2022" name="Plant J.">
        <title>Chromosome-level genome of Camellia lanceoleosa provides a valuable resource for understanding genome evolution and self-incompatibility.</title>
        <authorList>
            <person name="Gong W."/>
            <person name="Xiao S."/>
            <person name="Wang L."/>
            <person name="Liao Z."/>
            <person name="Chang Y."/>
            <person name="Mo W."/>
            <person name="Hu G."/>
            <person name="Li W."/>
            <person name="Zhao G."/>
            <person name="Zhu H."/>
            <person name="Hu X."/>
            <person name="Ji K."/>
            <person name="Xiang X."/>
            <person name="Song Q."/>
            <person name="Yuan D."/>
            <person name="Jin S."/>
            <person name="Zhang L."/>
        </authorList>
    </citation>
    <scope>NUCLEOTIDE SEQUENCE [LARGE SCALE GENOMIC DNA]</scope>
    <source>
        <strain evidence="1">SQ_2022a</strain>
    </source>
</reference>
<keyword evidence="2" id="KW-1185">Reference proteome</keyword>
<organism evidence="1 2">
    <name type="scientific">Camellia lanceoleosa</name>
    <dbReference type="NCBI Taxonomy" id="1840588"/>
    <lineage>
        <taxon>Eukaryota</taxon>
        <taxon>Viridiplantae</taxon>
        <taxon>Streptophyta</taxon>
        <taxon>Embryophyta</taxon>
        <taxon>Tracheophyta</taxon>
        <taxon>Spermatophyta</taxon>
        <taxon>Magnoliopsida</taxon>
        <taxon>eudicotyledons</taxon>
        <taxon>Gunneridae</taxon>
        <taxon>Pentapetalae</taxon>
        <taxon>asterids</taxon>
        <taxon>Ericales</taxon>
        <taxon>Theaceae</taxon>
        <taxon>Camellia</taxon>
    </lineage>
</organism>
<comment type="caution">
    <text evidence="1">The sequence shown here is derived from an EMBL/GenBank/DDBJ whole genome shotgun (WGS) entry which is preliminary data.</text>
</comment>
<gene>
    <name evidence="1" type="ORF">LOK49_LG05G03605</name>
</gene>
<dbReference type="Proteomes" id="UP001060215">
    <property type="component" value="Chromosome 4"/>
</dbReference>
<evidence type="ECO:0000313" key="1">
    <source>
        <dbReference type="EMBL" id="KAI8014691.1"/>
    </source>
</evidence>
<evidence type="ECO:0000313" key="2">
    <source>
        <dbReference type="Proteomes" id="UP001060215"/>
    </source>
</evidence>
<proteinExistence type="predicted"/>
<sequence>MSERERSSQAQAWATSSVSSNSPPASSSTTASASPFSPLPPSPPPPPPYPTSSALPPLPSNLHVIDLPPVSLSNIITDYTSLITRLCVITEHSLRPLRSILIGLNRPKALIIDIFSTQAFAVCHELSIPVYSFFTAPTALLTFSLYLPTLDREVKGEFIDLPEPNDLEPVSLCALRENPFFKEIKTPPVHPIGPLVKEDEPLSESDKEVFAWLDNQPSGSVLFVALGSGRTLTSEQLTELALGLEMSQHRFVLVARKPIDTSASMTCFNVGPTDLDNPAACLPEGFVKRMEGVGLAVPLWAPQVAVLCHGATGGFLSHCGWNSTLESIVHGLTMIAWPLYAKQRMNASILEKEVGVAVKPVADEGKRVIGREEVDRVVRLVMEGEEGKIMRCRARELQDCAWKALSFGYDERVTTAESERAVVGVVAD</sequence>